<dbReference type="InterPro" id="IPR027417">
    <property type="entry name" value="P-loop_NTPase"/>
</dbReference>
<organism evidence="9 10">
    <name type="scientific">Nonomuraea mesophila</name>
    <dbReference type="NCBI Taxonomy" id="2530382"/>
    <lineage>
        <taxon>Bacteria</taxon>
        <taxon>Bacillati</taxon>
        <taxon>Actinomycetota</taxon>
        <taxon>Actinomycetes</taxon>
        <taxon>Streptosporangiales</taxon>
        <taxon>Streptosporangiaceae</taxon>
        <taxon>Nonomuraea</taxon>
    </lineage>
</organism>
<evidence type="ECO:0000256" key="4">
    <source>
        <dbReference type="ARBA" id="ARBA00023163"/>
    </source>
</evidence>
<dbReference type="PROSITE" id="PS51755">
    <property type="entry name" value="OMPR_PHOB"/>
    <property type="match status" value="1"/>
</dbReference>
<dbReference type="InterPro" id="IPR019734">
    <property type="entry name" value="TPR_rpt"/>
</dbReference>
<dbReference type="InterPro" id="IPR036388">
    <property type="entry name" value="WH-like_DNA-bd_sf"/>
</dbReference>
<feature type="repeat" description="TPR" evidence="5">
    <location>
        <begin position="888"/>
        <end position="921"/>
    </location>
</feature>
<evidence type="ECO:0000256" key="1">
    <source>
        <dbReference type="ARBA" id="ARBA00005820"/>
    </source>
</evidence>
<dbReference type="Proteomes" id="UP000295136">
    <property type="component" value="Unassembled WGS sequence"/>
</dbReference>
<comment type="caution">
    <text evidence="9">The sequence shown here is derived from an EMBL/GenBank/DDBJ whole genome shotgun (WGS) entry which is preliminary data.</text>
</comment>
<dbReference type="Pfam" id="PF00486">
    <property type="entry name" value="Trans_reg_C"/>
    <property type="match status" value="1"/>
</dbReference>
<dbReference type="GO" id="GO:0000160">
    <property type="term" value="P:phosphorelay signal transduction system"/>
    <property type="evidence" value="ECO:0007669"/>
    <property type="project" value="InterPro"/>
</dbReference>
<dbReference type="Pfam" id="PF03704">
    <property type="entry name" value="BTAD"/>
    <property type="match status" value="1"/>
</dbReference>
<dbReference type="AlphaFoldDB" id="A0A4R5EIA9"/>
<dbReference type="EMBL" id="SMLD01000151">
    <property type="protein sequence ID" value="TDE34104.1"/>
    <property type="molecule type" value="Genomic_DNA"/>
</dbReference>
<keyword evidence="4" id="KW-0804">Transcription</keyword>
<evidence type="ECO:0000256" key="7">
    <source>
        <dbReference type="SAM" id="MobiDB-lite"/>
    </source>
</evidence>
<evidence type="ECO:0000256" key="2">
    <source>
        <dbReference type="ARBA" id="ARBA00023015"/>
    </source>
</evidence>
<dbReference type="GO" id="GO:0003677">
    <property type="term" value="F:DNA binding"/>
    <property type="evidence" value="ECO:0007669"/>
    <property type="project" value="UniProtKB-UniRule"/>
</dbReference>
<dbReference type="SUPFAM" id="SSF46894">
    <property type="entry name" value="C-terminal effector domain of the bipartite response regulators"/>
    <property type="match status" value="1"/>
</dbReference>
<dbReference type="InterPro" id="IPR051677">
    <property type="entry name" value="AfsR-DnrI-RedD_regulator"/>
</dbReference>
<evidence type="ECO:0000256" key="3">
    <source>
        <dbReference type="ARBA" id="ARBA00023125"/>
    </source>
</evidence>
<dbReference type="SMART" id="SM00862">
    <property type="entry name" value="Trans_reg_C"/>
    <property type="match status" value="1"/>
</dbReference>
<feature type="DNA-binding region" description="OmpR/PhoB-type" evidence="6">
    <location>
        <begin position="11"/>
        <end position="111"/>
    </location>
</feature>
<name>A0A4R5EIA9_9ACTN</name>
<gene>
    <name evidence="9" type="ORF">E1295_37405</name>
</gene>
<dbReference type="InterPro" id="IPR001867">
    <property type="entry name" value="OmpR/PhoB-type_DNA-bd"/>
</dbReference>
<dbReference type="SMART" id="SM00028">
    <property type="entry name" value="TPR"/>
    <property type="match status" value="5"/>
</dbReference>
<accession>A0A4R5EIA9</accession>
<feature type="compositionally biased region" description="Pro residues" evidence="7">
    <location>
        <begin position="261"/>
        <end position="308"/>
    </location>
</feature>
<dbReference type="Gene3D" id="1.25.40.10">
    <property type="entry name" value="Tetratricopeptide repeat domain"/>
    <property type="match status" value="2"/>
</dbReference>
<dbReference type="Pfam" id="PF13424">
    <property type="entry name" value="TPR_12"/>
    <property type="match status" value="2"/>
</dbReference>
<dbReference type="InterPro" id="IPR005158">
    <property type="entry name" value="BTAD"/>
</dbReference>
<evidence type="ECO:0000256" key="5">
    <source>
        <dbReference type="PROSITE-ProRule" id="PRU00339"/>
    </source>
</evidence>
<keyword evidence="3 6" id="KW-0238">DNA-binding</keyword>
<sequence>MRSSRSVNLSQGGDLVADLWFGVLGPLDVRARGQRIPLHGPRQERALAALLLNAGHAVTVDRLVDVVWKDPPASARRQIQDLVSRLRRALADAGADEAVITTVRGGYVLRPGAGELDATEFERLVAAARESEPEYAATVLRKALGLWRGEPLSGVDCPALAGDVRTLQEKRLAAWEEWAKLELAAHRHHEVITELTALVERYPLRESLVASLMRAMAAAGRAADALDLYHRAREQLREELGLDPGTELRTLYEHVLRAAEPGPPPGPPSGPPPAPPPAPPLGPPLGPVVPEPPPSPQPPQPPQPPSPPVAASQLPMDAFGFVGRGDELSRLDALLEHAALQPTAVAMAVVSGSAGVGKTTLVTHWAHRVRERFPDGHLHVNLRGFDPGGPMATPEEAVRGFLSALGVPPQSVPSGLDAQTALYRSVLAGRRMLIVLDNARDAGQVRPLLPGSPGCVVVVTSRDRLPALVAKEGALALPLGLPTSGEARQLLARQLGDERVAAEPDTVDELVTSCGRLPLALSIIAARAAVRPGVPLAAIAEELREAPGVLDALDAGDAATRVRAVFSWSYRILDDDAARMFRMLAAHRGPRIGVAAAASLAGVPARAARTLLERLAGAHLVTEDAPRTYTLHDLMRAYAAELGDLHDPPEERAAARSRLYDHYIHTAEQAARLLDPHQDIAHDGPPPGVLTEQHGDQREALAWFGAEHTALLAAVEDAARSGLDARAWRLAMVLYDYLDLHSHLHDQVTVQTIGLEAACRLGDRAGQAHAHRRLGWALRRLARHDDAHAHLRSALDLYEALDDLRNRAHVHGNLSGLLERQRRYAEALVHAERALQLYTTVGLRAWQARALNAVGWLHGLLGDYAKSLKCCGEALWMHEESGDWRGQAATWDSLGFAHHRLGSHQQAVACFTRALVLLRHVGDRYGQAETLLVLGDAHQAVGEAGESVRAWRQARDIFVELNHPDVDRALARLD</sequence>
<evidence type="ECO:0000313" key="10">
    <source>
        <dbReference type="Proteomes" id="UP000295136"/>
    </source>
</evidence>
<dbReference type="CDD" id="cd15831">
    <property type="entry name" value="BTAD"/>
    <property type="match status" value="1"/>
</dbReference>
<keyword evidence="2" id="KW-0805">Transcription regulation</keyword>
<reference evidence="9 10" key="1">
    <citation type="submission" date="2019-03" db="EMBL/GenBank/DDBJ databases">
        <title>Draft genome sequences of novel Actinobacteria.</title>
        <authorList>
            <person name="Sahin N."/>
            <person name="Ay H."/>
            <person name="Saygin H."/>
        </authorList>
    </citation>
    <scope>NUCLEOTIDE SEQUENCE [LARGE SCALE GENOMIC DNA]</scope>
    <source>
        <strain evidence="9 10">6K102</strain>
    </source>
</reference>
<dbReference type="GO" id="GO:0006355">
    <property type="term" value="P:regulation of DNA-templated transcription"/>
    <property type="evidence" value="ECO:0007669"/>
    <property type="project" value="InterPro"/>
</dbReference>
<dbReference type="SMART" id="SM01043">
    <property type="entry name" value="BTAD"/>
    <property type="match status" value="1"/>
</dbReference>
<evidence type="ECO:0000313" key="9">
    <source>
        <dbReference type="EMBL" id="TDE34104.1"/>
    </source>
</evidence>
<proteinExistence type="inferred from homology"/>
<keyword evidence="5" id="KW-0802">TPR repeat</keyword>
<dbReference type="PANTHER" id="PTHR35807">
    <property type="entry name" value="TRANSCRIPTIONAL REGULATOR REDD-RELATED"/>
    <property type="match status" value="1"/>
</dbReference>
<dbReference type="Gene3D" id="1.10.10.10">
    <property type="entry name" value="Winged helix-like DNA-binding domain superfamily/Winged helix DNA-binding domain"/>
    <property type="match status" value="1"/>
</dbReference>
<feature type="domain" description="OmpR/PhoB-type" evidence="8">
    <location>
        <begin position="11"/>
        <end position="111"/>
    </location>
</feature>
<dbReference type="PROSITE" id="PS50005">
    <property type="entry name" value="TPR"/>
    <property type="match status" value="1"/>
</dbReference>
<evidence type="ECO:0000259" key="8">
    <source>
        <dbReference type="PROSITE" id="PS51755"/>
    </source>
</evidence>
<dbReference type="PANTHER" id="PTHR35807:SF1">
    <property type="entry name" value="TRANSCRIPTIONAL REGULATOR REDD"/>
    <property type="match status" value="1"/>
</dbReference>
<comment type="similarity">
    <text evidence="1">Belongs to the AfsR/DnrI/RedD regulatory family.</text>
</comment>
<dbReference type="Pfam" id="PF13191">
    <property type="entry name" value="AAA_16"/>
    <property type="match status" value="1"/>
</dbReference>
<dbReference type="SUPFAM" id="SSF48452">
    <property type="entry name" value="TPR-like"/>
    <property type="match status" value="3"/>
</dbReference>
<dbReference type="SUPFAM" id="SSF52540">
    <property type="entry name" value="P-loop containing nucleoside triphosphate hydrolases"/>
    <property type="match status" value="1"/>
</dbReference>
<dbReference type="PRINTS" id="PR00364">
    <property type="entry name" value="DISEASERSIST"/>
</dbReference>
<dbReference type="Gene3D" id="3.40.50.300">
    <property type="entry name" value="P-loop containing nucleotide triphosphate hydrolases"/>
    <property type="match status" value="1"/>
</dbReference>
<keyword evidence="10" id="KW-1185">Reference proteome</keyword>
<protein>
    <submittedName>
        <fullName evidence="9">Tetratricopeptide repeat protein</fullName>
    </submittedName>
</protein>
<dbReference type="InterPro" id="IPR016032">
    <property type="entry name" value="Sig_transdc_resp-reg_C-effctor"/>
</dbReference>
<evidence type="ECO:0000256" key="6">
    <source>
        <dbReference type="PROSITE-ProRule" id="PRU01091"/>
    </source>
</evidence>
<feature type="region of interest" description="Disordered" evidence="7">
    <location>
        <begin position="258"/>
        <end position="313"/>
    </location>
</feature>
<dbReference type="InterPro" id="IPR041664">
    <property type="entry name" value="AAA_16"/>
</dbReference>
<dbReference type="InterPro" id="IPR011990">
    <property type="entry name" value="TPR-like_helical_dom_sf"/>
</dbReference>